<evidence type="ECO:0000313" key="1">
    <source>
        <dbReference type="EMBL" id="SHJ27017.1"/>
    </source>
</evidence>
<dbReference type="AlphaFoldDB" id="A0A1M6HY30"/>
<evidence type="ECO:0000313" key="2">
    <source>
        <dbReference type="Proteomes" id="UP000184231"/>
    </source>
</evidence>
<reference evidence="1 2" key="1">
    <citation type="submission" date="2016-11" db="EMBL/GenBank/DDBJ databases">
        <authorList>
            <person name="Jaros S."/>
            <person name="Januszkiewicz K."/>
            <person name="Wedrychowicz H."/>
        </authorList>
    </citation>
    <scope>NUCLEOTIDE SEQUENCE [LARGE SCALE GENOMIC DNA]</scope>
    <source>
        <strain evidence="1 2">CGMCC 1.8863</strain>
    </source>
</reference>
<protein>
    <submittedName>
        <fullName evidence="1">Uncharacterized protein</fullName>
    </submittedName>
</protein>
<organism evidence="1 2">
    <name type="scientific">Arenibacter nanhaiticus</name>
    <dbReference type="NCBI Taxonomy" id="558155"/>
    <lineage>
        <taxon>Bacteria</taxon>
        <taxon>Pseudomonadati</taxon>
        <taxon>Bacteroidota</taxon>
        <taxon>Flavobacteriia</taxon>
        <taxon>Flavobacteriales</taxon>
        <taxon>Flavobacteriaceae</taxon>
        <taxon>Arenibacter</taxon>
    </lineage>
</organism>
<dbReference type="RefSeq" id="WP_178338872.1">
    <property type="nucleotide sequence ID" value="NZ_FQYX01000015.1"/>
</dbReference>
<gene>
    <name evidence="1" type="ORF">SAMN04487911_11573</name>
</gene>
<dbReference type="EMBL" id="FQYX01000015">
    <property type="protein sequence ID" value="SHJ27017.1"/>
    <property type="molecule type" value="Genomic_DNA"/>
</dbReference>
<accession>A0A1M6HY30</accession>
<dbReference type="STRING" id="558155.SAMN04487911_11573"/>
<name>A0A1M6HY30_9FLAO</name>
<keyword evidence="2" id="KW-1185">Reference proteome</keyword>
<sequence length="55" mass="6778">MSLEKEIEEFQRKKEKENEFFKEKLAQRLSQETEKIQLQTKESFELERKALQEES</sequence>
<proteinExistence type="predicted"/>
<dbReference type="Proteomes" id="UP000184231">
    <property type="component" value="Unassembled WGS sequence"/>
</dbReference>